<gene>
    <name evidence="3" type="ORF">HYN51_04885</name>
</gene>
<feature type="transmembrane region" description="Helical" evidence="1">
    <location>
        <begin position="102"/>
        <end position="121"/>
    </location>
</feature>
<dbReference type="GO" id="GO:0005886">
    <property type="term" value="C:plasma membrane"/>
    <property type="evidence" value="ECO:0007669"/>
    <property type="project" value="TreeGrafter"/>
</dbReference>
<accession>A0A2Y9TWM9</accession>
<reference evidence="3 4" key="1">
    <citation type="journal article" date="2019" name="Int. J. Syst. Evol. Microbiol.">
        <title>Limnobaculum parvum gen. nov., sp. nov., isolated from a freshwater lake.</title>
        <authorList>
            <person name="Baek C."/>
            <person name="Shin S.K."/>
            <person name="Yi H."/>
        </authorList>
    </citation>
    <scope>NUCLEOTIDE SEQUENCE [LARGE SCALE GENOMIC DNA]</scope>
    <source>
        <strain evidence="3 4">HYN0051</strain>
    </source>
</reference>
<sequence>MSNNSNPMITDIFVAGARKGWGIATTSTLPNVLMAFVIIKALQITGLLDLLGKLCEPVMALFGLPGEAAAVLISSLMSMGGAIGVAVSLFQSGHLNGEHLAILAPAIYLMGSLVQYVGRVLGVVGTKGSRIPLMLLIAVINSFGAMFLMRIIINL</sequence>
<evidence type="ECO:0000259" key="2">
    <source>
        <dbReference type="Pfam" id="PF07670"/>
    </source>
</evidence>
<dbReference type="Pfam" id="PF07670">
    <property type="entry name" value="Gate"/>
    <property type="match status" value="1"/>
</dbReference>
<dbReference type="InterPro" id="IPR052549">
    <property type="entry name" value="SpmB"/>
</dbReference>
<dbReference type="AlphaFoldDB" id="A0A2Y9TWM9"/>
<keyword evidence="1" id="KW-0472">Membrane</keyword>
<dbReference type="PANTHER" id="PTHR35793">
    <property type="entry name" value="INNER MEMBRANE PROTEIN YJIG"/>
    <property type="match status" value="1"/>
</dbReference>
<feature type="domain" description="Nucleoside transporter/FeoB GTPase Gate" evidence="2">
    <location>
        <begin position="27"/>
        <end position="118"/>
    </location>
</feature>
<dbReference type="OrthoDB" id="5339503at2"/>
<feature type="transmembrane region" description="Helical" evidence="1">
    <location>
        <begin position="28"/>
        <end position="48"/>
    </location>
</feature>
<keyword evidence="1" id="KW-1133">Transmembrane helix</keyword>
<protein>
    <recommendedName>
        <fullName evidence="2">Nucleoside transporter/FeoB GTPase Gate domain-containing protein</fullName>
    </recommendedName>
</protein>
<evidence type="ECO:0000313" key="4">
    <source>
        <dbReference type="Proteomes" id="UP000244908"/>
    </source>
</evidence>
<dbReference type="InterPro" id="IPR011642">
    <property type="entry name" value="Gate_dom"/>
</dbReference>
<name>A0A2Y9TWM9_9GAMM</name>
<dbReference type="NCBIfam" id="NF007811">
    <property type="entry name" value="PRK10519.1"/>
    <property type="match status" value="1"/>
</dbReference>
<feature type="transmembrane region" description="Helical" evidence="1">
    <location>
        <begin position="68"/>
        <end position="90"/>
    </location>
</feature>
<keyword evidence="1" id="KW-0812">Transmembrane</keyword>
<feature type="transmembrane region" description="Helical" evidence="1">
    <location>
        <begin position="133"/>
        <end position="153"/>
    </location>
</feature>
<evidence type="ECO:0000256" key="1">
    <source>
        <dbReference type="SAM" id="Phobius"/>
    </source>
</evidence>
<dbReference type="KEGG" id="lpv:HYN51_04885"/>
<proteinExistence type="predicted"/>
<dbReference type="Proteomes" id="UP000244908">
    <property type="component" value="Chromosome"/>
</dbReference>
<keyword evidence="4" id="KW-1185">Reference proteome</keyword>
<evidence type="ECO:0000313" key="3">
    <source>
        <dbReference type="EMBL" id="AWH87950.1"/>
    </source>
</evidence>
<dbReference type="PANTHER" id="PTHR35793:SF2">
    <property type="entry name" value="INNER MEMBRANE PROTEIN YJIG"/>
    <property type="match status" value="1"/>
</dbReference>
<dbReference type="RefSeq" id="WP_108900025.1">
    <property type="nucleotide sequence ID" value="NZ_CP029185.2"/>
</dbReference>
<dbReference type="EMBL" id="CP029185">
    <property type="protein sequence ID" value="AWH87950.1"/>
    <property type="molecule type" value="Genomic_DNA"/>
</dbReference>
<organism evidence="3 4">
    <name type="scientific">Limnobaculum parvum</name>
    <dbReference type="NCBI Taxonomy" id="2172103"/>
    <lineage>
        <taxon>Bacteria</taxon>
        <taxon>Pseudomonadati</taxon>
        <taxon>Pseudomonadota</taxon>
        <taxon>Gammaproteobacteria</taxon>
        <taxon>Enterobacterales</taxon>
        <taxon>Budviciaceae</taxon>
        <taxon>Limnobaculum</taxon>
    </lineage>
</organism>